<evidence type="ECO:0000256" key="3">
    <source>
        <dbReference type="ARBA" id="ARBA00022692"/>
    </source>
</evidence>
<evidence type="ECO:0000256" key="2">
    <source>
        <dbReference type="ARBA" id="ARBA00009694"/>
    </source>
</evidence>
<dbReference type="Proteomes" id="UP000321479">
    <property type="component" value="Chromosome"/>
</dbReference>
<evidence type="ECO:0000256" key="6">
    <source>
        <dbReference type="SAM" id="Phobius"/>
    </source>
</evidence>
<feature type="transmembrane region" description="Helical" evidence="6">
    <location>
        <begin position="100"/>
        <end position="124"/>
    </location>
</feature>
<feature type="transmembrane region" description="Helical" evidence="6">
    <location>
        <begin position="39"/>
        <end position="57"/>
    </location>
</feature>
<evidence type="ECO:0000313" key="8">
    <source>
        <dbReference type="Proteomes" id="UP000321479"/>
    </source>
</evidence>
<dbReference type="PANTHER" id="PTHR43461">
    <property type="entry name" value="TRANSMEMBRANE PROTEIN 256"/>
    <property type="match status" value="1"/>
</dbReference>
<gene>
    <name evidence="7" type="ORF">FRZ54_14930</name>
</gene>
<keyword evidence="8" id="KW-1185">Reference proteome</keyword>
<dbReference type="GO" id="GO:0016020">
    <property type="term" value="C:membrane"/>
    <property type="evidence" value="ECO:0007669"/>
    <property type="project" value="UniProtKB-SubCell"/>
</dbReference>
<evidence type="ECO:0000313" key="7">
    <source>
        <dbReference type="EMBL" id="QEC63811.1"/>
    </source>
</evidence>
<keyword evidence="3 6" id="KW-0812">Transmembrane</keyword>
<evidence type="ECO:0000256" key="1">
    <source>
        <dbReference type="ARBA" id="ARBA00004141"/>
    </source>
</evidence>
<name>A0A5B8UZK5_9SPHI</name>
<keyword evidence="4 6" id="KW-1133">Transmembrane helix</keyword>
<reference evidence="7 8" key="1">
    <citation type="journal article" date="2017" name="Curr. Microbiol.">
        <title>Mucilaginibacter ginsenosidivorans sp. nov., Isolated from Soil of Ginseng Field.</title>
        <authorList>
            <person name="Kim M.M."/>
            <person name="Siddiqi M.Z."/>
            <person name="Im W.T."/>
        </authorList>
    </citation>
    <scope>NUCLEOTIDE SEQUENCE [LARGE SCALE GENOMIC DNA]</scope>
    <source>
        <strain evidence="7 8">Gsoil 3017</strain>
    </source>
</reference>
<dbReference type="EMBL" id="CP042436">
    <property type="protein sequence ID" value="QEC63811.1"/>
    <property type="molecule type" value="Genomic_DNA"/>
</dbReference>
<keyword evidence="5 6" id="KW-0472">Membrane</keyword>
<protein>
    <submittedName>
        <fullName evidence="7">DUF423 domain-containing protein</fullName>
    </submittedName>
</protein>
<dbReference type="OrthoDB" id="9802121at2"/>
<comment type="subcellular location">
    <subcellularLocation>
        <location evidence="1">Membrane</location>
        <topology evidence="1">Multi-pass membrane protein</topology>
    </subcellularLocation>
</comment>
<evidence type="ECO:0000256" key="4">
    <source>
        <dbReference type="ARBA" id="ARBA00022989"/>
    </source>
</evidence>
<dbReference type="Pfam" id="PF04241">
    <property type="entry name" value="DUF423"/>
    <property type="match status" value="1"/>
</dbReference>
<organism evidence="7 8">
    <name type="scientific">Mucilaginibacter ginsenosidivorans</name>
    <dbReference type="NCBI Taxonomy" id="398053"/>
    <lineage>
        <taxon>Bacteria</taxon>
        <taxon>Pseudomonadati</taxon>
        <taxon>Bacteroidota</taxon>
        <taxon>Sphingobacteriia</taxon>
        <taxon>Sphingobacteriales</taxon>
        <taxon>Sphingobacteriaceae</taxon>
        <taxon>Mucilaginibacter</taxon>
    </lineage>
</organism>
<dbReference type="KEGG" id="mgin:FRZ54_14930"/>
<dbReference type="AlphaFoldDB" id="A0A5B8UZK5"/>
<dbReference type="InterPro" id="IPR006696">
    <property type="entry name" value="DUF423"/>
</dbReference>
<feature type="transmembrane region" description="Helical" evidence="6">
    <location>
        <begin position="69"/>
        <end position="88"/>
    </location>
</feature>
<comment type="similarity">
    <text evidence="2">Belongs to the UPF0382 family.</text>
</comment>
<dbReference type="PANTHER" id="PTHR43461:SF1">
    <property type="entry name" value="TRANSMEMBRANE PROTEIN 256"/>
    <property type="match status" value="1"/>
</dbReference>
<proteinExistence type="inferred from homology"/>
<dbReference type="RefSeq" id="WP_147032385.1">
    <property type="nucleotide sequence ID" value="NZ_CP042436.1"/>
</dbReference>
<accession>A0A5B8UZK5</accession>
<sequence length="127" mass="13810">MNRKIVITAAVLGMFGVIAGAFAAHGLKPKLTAYQLDVWHTAVQYQFYHVFALLFLSMLPADRKFIGPAYWLFTLGVVFFSGSLYLLACQDLLGLHISNIIGPITPLGGLLFIAGWAALALGAIRNK</sequence>
<evidence type="ECO:0000256" key="5">
    <source>
        <dbReference type="ARBA" id="ARBA00023136"/>
    </source>
</evidence>